<evidence type="ECO:0000256" key="7">
    <source>
        <dbReference type="ARBA" id="ARBA00023242"/>
    </source>
</evidence>
<dbReference type="PROSITE" id="PS00466">
    <property type="entry name" value="ZF_TFIIS_1"/>
    <property type="match status" value="1"/>
</dbReference>
<dbReference type="SUPFAM" id="SSF57783">
    <property type="entry name" value="Zinc beta-ribbon"/>
    <property type="match status" value="1"/>
</dbReference>
<evidence type="ECO:0000256" key="3">
    <source>
        <dbReference type="ARBA" id="ARBA00022478"/>
    </source>
</evidence>
<dbReference type="RefSeq" id="XP_009036037.1">
    <property type="nucleotide sequence ID" value="XM_009037789.1"/>
</dbReference>
<dbReference type="Proteomes" id="UP000002729">
    <property type="component" value="Unassembled WGS sequence"/>
</dbReference>
<dbReference type="OrthoDB" id="10056816at2759"/>
<feature type="region of interest" description="Disordered" evidence="9">
    <location>
        <begin position="43"/>
        <end position="132"/>
    </location>
</feature>
<dbReference type="PANTHER" id="PTHR11239:SF14">
    <property type="entry name" value="DNA-DIRECTED RNA POLYMERASE I SUBUNIT RPA12"/>
    <property type="match status" value="1"/>
</dbReference>
<feature type="domain" description="TFIIS-type" evidence="10">
    <location>
        <begin position="130"/>
        <end position="170"/>
    </location>
</feature>
<dbReference type="SMART" id="SM00440">
    <property type="entry name" value="ZnF_C2C2"/>
    <property type="match status" value="1"/>
</dbReference>
<organism evidence="12">
    <name type="scientific">Aureococcus anophagefferens</name>
    <name type="common">Harmful bloom alga</name>
    <dbReference type="NCBI Taxonomy" id="44056"/>
    <lineage>
        <taxon>Eukaryota</taxon>
        <taxon>Sar</taxon>
        <taxon>Stramenopiles</taxon>
        <taxon>Ochrophyta</taxon>
        <taxon>Pelagophyceae</taxon>
        <taxon>Pelagomonadales</taxon>
        <taxon>Pelagomonadaceae</taxon>
        <taxon>Aureococcus</taxon>
    </lineage>
</organism>
<dbReference type="OMA" id="CNECHSI"/>
<dbReference type="GO" id="GO:0008270">
    <property type="term" value="F:zinc ion binding"/>
    <property type="evidence" value="ECO:0007669"/>
    <property type="project" value="UniProtKB-KW"/>
</dbReference>
<feature type="compositionally biased region" description="Low complexity" evidence="9">
    <location>
        <begin position="43"/>
        <end position="54"/>
    </location>
</feature>
<dbReference type="PROSITE" id="PS51133">
    <property type="entry name" value="ZF_TFIIS_2"/>
    <property type="match status" value="1"/>
</dbReference>
<dbReference type="PANTHER" id="PTHR11239">
    <property type="entry name" value="DNA-DIRECTED RNA POLYMERASE"/>
    <property type="match status" value="1"/>
</dbReference>
<evidence type="ECO:0000256" key="2">
    <source>
        <dbReference type="ARBA" id="ARBA00018784"/>
    </source>
</evidence>
<keyword evidence="4" id="KW-0479">Metal-binding</keyword>
<dbReference type="InterPro" id="IPR001222">
    <property type="entry name" value="Znf_TFIIS"/>
</dbReference>
<keyword evidence="5 8" id="KW-0863">Zinc-finger</keyword>
<evidence type="ECO:0000259" key="10">
    <source>
        <dbReference type="PROSITE" id="PS51133"/>
    </source>
</evidence>
<dbReference type="InterPro" id="IPR034004">
    <property type="entry name" value="Zn_ribbon_RPA12_C"/>
</dbReference>
<keyword evidence="12" id="KW-1185">Reference proteome</keyword>
<keyword evidence="7" id="KW-0539">Nucleus</keyword>
<protein>
    <recommendedName>
        <fullName evidence="2">DNA-directed RNA polymerase I subunit RPA12</fullName>
    </recommendedName>
</protein>
<comment type="subcellular location">
    <subcellularLocation>
        <location evidence="1">Nucleus</location>
        <location evidence="1">Nucleolus</location>
    </subcellularLocation>
</comment>
<accession>F0Y728</accession>
<evidence type="ECO:0000256" key="4">
    <source>
        <dbReference type="ARBA" id="ARBA00022723"/>
    </source>
</evidence>
<feature type="compositionally biased region" description="Basic residues" evidence="9">
    <location>
        <begin position="55"/>
        <end position="72"/>
    </location>
</feature>
<evidence type="ECO:0000313" key="11">
    <source>
        <dbReference type="EMBL" id="EGB08901.1"/>
    </source>
</evidence>
<dbReference type="GO" id="GO:0005736">
    <property type="term" value="C:RNA polymerase I complex"/>
    <property type="evidence" value="ECO:0007669"/>
    <property type="project" value="TreeGrafter"/>
</dbReference>
<dbReference type="CDD" id="cd10507">
    <property type="entry name" value="Zn-ribbon_RPA12"/>
    <property type="match status" value="1"/>
</dbReference>
<sequence>MPGLLVLENIDGALFCEHCGSYVELPDAEPLRCSSCEASCSFAGASRRTGAPAARARRRPPPPSRRASRPARARAPSTTRRRAPRADSGLADVVVETRTAPKPRPKWARGADDDEYDADAGPKKSTRATVEEECPECGHPVLEFYTMQMRSVDEGQTVFYECLKCRHKFSQNN</sequence>
<dbReference type="GO" id="GO:0006363">
    <property type="term" value="P:termination of RNA polymerase I transcription"/>
    <property type="evidence" value="ECO:0007669"/>
    <property type="project" value="TreeGrafter"/>
</dbReference>
<name>F0Y728_AURAN</name>
<reference evidence="11 12" key="1">
    <citation type="journal article" date="2011" name="Proc. Natl. Acad. Sci. U.S.A.">
        <title>Niche of harmful alga Aureococcus anophagefferens revealed through ecogenomics.</title>
        <authorList>
            <person name="Gobler C.J."/>
            <person name="Berry D.L."/>
            <person name="Dyhrman S.T."/>
            <person name="Wilhelm S.W."/>
            <person name="Salamov A."/>
            <person name="Lobanov A.V."/>
            <person name="Zhang Y."/>
            <person name="Collier J.L."/>
            <person name="Wurch L.L."/>
            <person name="Kustka A.B."/>
            <person name="Dill B.D."/>
            <person name="Shah M."/>
            <person name="VerBerkmoes N.C."/>
            <person name="Kuo A."/>
            <person name="Terry A."/>
            <person name="Pangilinan J."/>
            <person name="Lindquist E.A."/>
            <person name="Lucas S."/>
            <person name="Paulsen I.T."/>
            <person name="Hattenrath-Lehmann T.K."/>
            <person name="Talmage S.C."/>
            <person name="Walker E.A."/>
            <person name="Koch F."/>
            <person name="Burson A.M."/>
            <person name="Marcoval M.A."/>
            <person name="Tang Y.Z."/>
            <person name="Lecleir G.R."/>
            <person name="Coyne K.J."/>
            <person name="Berg G.M."/>
            <person name="Bertrand E.M."/>
            <person name="Saito M.A."/>
            <person name="Gladyshev V.N."/>
            <person name="Grigoriev I.V."/>
        </authorList>
    </citation>
    <scope>NUCLEOTIDE SEQUENCE [LARGE SCALE GENOMIC DNA]</scope>
    <source>
        <strain evidence="12">CCMP 1984</strain>
    </source>
</reference>
<keyword evidence="6" id="KW-0862">Zinc</keyword>
<proteinExistence type="predicted"/>
<evidence type="ECO:0000256" key="8">
    <source>
        <dbReference type="PROSITE-ProRule" id="PRU00472"/>
    </source>
</evidence>
<dbReference type="KEGG" id="aaf:AURANDRAFT_25278"/>
<dbReference type="GO" id="GO:0003899">
    <property type="term" value="F:DNA-directed RNA polymerase activity"/>
    <property type="evidence" value="ECO:0007669"/>
    <property type="project" value="InterPro"/>
</dbReference>
<evidence type="ECO:0000256" key="5">
    <source>
        <dbReference type="ARBA" id="ARBA00022771"/>
    </source>
</evidence>
<dbReference type="EMBL" id="GL833126">
    <property type="protein sequence ID" value="EGB08901.1"/>
    <property type="molecule type" value="Genomic_DNA"/>
</dbReference>
<dbReference type="AlphaFoldDB" id="F0Y728"/>
<evidence type="ECO:0000256" key="1">
    <source>
        <dbReference type="ARBA" id="ARBA00004604"/>
    </source>
</evidence>
<keyword evidence="3" id="KW-0240">DNA-directed RNA polymerase</keyword>
<dbReference type="GO" id="GO:0003676">
    <property type="term" value="F:nucleic acid binding"/>
    <property type="evidence" value="ECO:0007669"/>
    <property type="project" value="InterPro"/>
</dbReference>
<gene>
    <name evidence="11" type="ORF">AURANDRAFT_25278</name>
</gene>
<evidence type="ECO:0000256" key="6">
    <source>
        <dbReference type="ARBA" id="ARBA00022833"/>
    </source>
</evidence>
<keyword evidence="3" id="KW-0804">Transcription</keyword>
<evidence type="ECO:0000256" key="9">
    <source>
        <dbReference type="SAM" id="MobiDB-lite"/>
    </source>
</evidence>
<dbReference type="GeneID" id="20220030"/>
<dbReference type="Gene3D" id="2.20.25.10">
    <property type="match status" value="1"/>
</dbReference>
<dbReference type="Pfam" id="PF01096">
    <property type="entry name" value="Zn_ribbon_TFIIS"/>
    <property type="match status" value="1"/>
</dbReference>
<dbReference type="eggNOG" id="KOG2907">
    <property type="taxonomic scope" value="Eukaryota"/>
</dbReference>
<dbReference type="InParanoid" id="F0Y728"/>
<dbReference type="InterPro" id="IPR012164">
    <property type="entry name" value="Rpa12/Rpb9/Rpc10/TFS"/>
</dbReference>
<evidence type="ECO:0000313" key="12">
    <source>
        <dbReference type="Proteomes" id="UP000002729"/>
    </source>
</evidence>